<dbReference type="GO" id="GO:0051301">
    <property type="term" value="P:cell division"/>
    <property type="evidence" value="ECO:0007669"/>
    <property type="project" value="UniProtKB-UniRule"/>
</dbReference>
<dbReference type="InterPro" id="IPR002898">
    <property type="entry name" value="MotA_ExbB_proton_chnl"/>
</dbReference>
<dbReference type="InterPro" id="IPR014163">
    <property type="entry name" value="Tol-Pal_TolQ"/>
</dbReference>
<sequence>MTSDLSLFALILEASLVVKLVLLVLVAASIISWTLILDRARVLGRARKLADRFEERFWSGGDLGALYKDLSQDEQGGQGLAVIFRSGFKEFVRLRKVEDTDMASVLQGAERSMRVALSREMDRLEAHLAFLATVGSTSPYIGLFGTVWGIMQSFHALGNLEQATLALVAPGISEALVATAIGLFAAIPAVIAYNRYSNQVERLNNRYEEFIEEFATLLQRQGRG</sequence>
<dbReference type="GO" id="GO:0043213">
    <property type="term" value="P:bacteriocin transport"/>
    <property type="evidence" value="ECO:0007669"/>
    <property type="project" value="InterPro"/>
</dbReference>
<dbReference type="RefSeq" id="WP_153974250.1">
    <property type="nucleotide sequence ID" value="NZ_CP039268.1"/>
</dbReference>
<dbReference type="HAMAP" id="MF_02202">
    <property type="entry name" value="TolQ"/>
    <property type="match status" value="1"/>
</dbReference>
<evidence type="ECO:0000256" key="7">
    <source>
        <dbReference type="ARBA" id="ARBA00022989"/>
    </source>
</evidence>
<keyword evidence="7 10" id="KW-1133">Transmembrane helix</keyword>
<keyword evidence="14" id="KW-1185">Reference proteome</keyword>
<dbReference type="InterPro" id="IPR050790">
    <property type="entry name" value="ExbB/TolQ_transport"/>
</dbReference>
<dbReference type="GO" id="GO:0005886">
    <property type="term" value="C:plasma membrane"/>
    <property type="evidence" value="ECO:0007669"/>
    <property type="project" value="UniProtKB-SubCell"/>
</dbReference>
<feature type="coiled-coil region" evidence="11">
    <location>
        <begin position="193"/>
        <end position="220"/>
    </location>
</feature>
<dbReference type="GO" id="GO:0017038">
    <property type="term" value="P:protein import"/>
    <property type="evidence" value="ECO:0007669"/>
    <property type="project" value="TreeGrafter"/>
</dbReference>
<protein>
    <recommendedName>
        <fullName evidence="10">Tol-Pal system protein TolQ</fullName>
    </recommendedName>
</protein>
<evidence type="ECO:0000256" key="2">
    <source>
        <dbReference type="ARBA" id="ARBA00010442"/>
    </source>
</evidence>
<keyword evidence="4 10" id="KW-0997">Cell inner membrane</keyword>
<name>A0A6I6DWZ6_THETI</name>
<dbReference type="KEGG" id="ttp:E6P07_03045"/>
<reference evidence="13 14" key="1">
    <citation type="submission" date="2019-12" db="EMBL/GenBank/DDBJ databases">
        <title>The complete genome of the thermophilic, anoxygenic phototrophic gammaproteobacterium Thermochromatium tepidum.</title>
        <authorList>
            <person name="Sattley W.M."/>
            <person name="Swingley W.D."/>
            <person name="Burchell B.M."/>
            <person name="Gurbani S.A."/>
            <person name="Kujawa C.M."/>
            <person name="Nuccio D.A."/>
            <person name="Schladweiler J."/>
            <person name="Shaffer K.N."/>
            <person name="Stokes L.M."/>
            <person name="Touchman J.W."/>
            <person name="Blankenship R.E."/>
            <person name="Madigan M.T."/>
        </authorList>
    </citation>
    <scope>NUCLEOTIDE SEQUENCE [LARGE SCALE GENOMIC DNA]</scope>
    <source>
        <strain evidence="13 14">ATCC 43061</strain>
    </source>
</reference>
<comment type="function">
    <text evidence="10">Part of the Tol-Pal system, which plays a role in outer membrane invagination during cell division and is important for maintaining outer membrane integrity.</text>
</comment>
<keyword evidence="8 10" id="KW-0472">Membrane</keyword>
<evidence type="ECO:0000256" key="11">
    <source>
        <dbReference type="SAM" id="Coils"/>
    </source>
</evidence>
<dbReference type="Pfam" id="PF01618">
    <property type="entry name" value="MotA_ExbB"/>
    <property type="match status" value="1"/>
</dbReference>
<accession>A0A6I6DWZ6</accession>
<comment type="similarity">
    <text evidence="2 10">Belongs to the ExbB/TolQ family.</text>
</comment>
<evidence type="ECO:0000256" key="5">
    <source>
        <dbReference type="ARBA" id="ARBA00022618"/>
    </source>
</evidence>
<evidence type="ECO:0000259" key="12">
    <source>
        <dbReference type="Pfam" id="PF01618"/>
    </source>
</evidence>
<evidence type="ECO:0000256" key="1">
    <source>
        <dbReference type="ARBA" id="ARBA00004651"/>
    </source>
</evidence>
<dbReference type="EMBL" id="CP039268">
    <property type="protein sequence ID" value="QGU32051.1"/>
    <property type="molecule type" value="Genomic_DNA"/>
</dbReference>
<gene>
    <name evidence="10 13" type="primary">tolQ</name>
    <name evidence="13" type="ORF">E6P07_03045</name>
</gene>
<evidence type="ECO:0000256" key="8">
    <source>
        <dbReference type="ARBA" id="ARBA00023136"/>
    </source>
</evidence>
<feature type="transmembrane region" description="Helical" evidence="10">
    <location>
        <begin position="171"/>
        <end position="193"/>
    </location>
</feature>
<evidence type="ECO:0000256" key="4">
    <source>
        <dbReference type="ARBA" id="ARBA00022519"/>
    </source>
</evidence>
<evidence type="ECO:0000313" key="13">
    <source>
        <dbReference type="EMBL" id="QGU32051.1"/>
    </source>
</evidence>
<keyword evidence="3 10" id="KW-1003">Cell membrane</keyword>
<dbReference type="PANTHER" id="PTHR30625">
    <property type="entry name" value="PROTEIN TOLQ"/>
    <property type="match status" value="1"/>
</dbReference>
<dbReference type="OrthoDB" id="9805133at2"/>
<dbReference type="PANTHER" id="PTHR30625:SF3">
    <property type="entry name" value="TOL-PAL SYSTEM PROTEIN TOLQ"/>
    <property type="match status" value="1"/>
</dbReference>
<keyword evidence="11" id="KW-0175">Coiled coil</keyword>
<evidence type="ECO:0000256" key="6">
    <source>
        <dbReference type="ARBA" id="ARBA00022692"/>
    </source>
</evidence>
<dbReference type="Proteomes" id="UP000426424">
    <property type="component" value="Chromosome"/>
</dbReference>
<evidence type="ECO:0000313" key="14">
    <source>
        <dbReference type="Proteomes" id="UP000426424"/>
    </source>
</evidence>
<keyword evidence="6 10" id="KW-0812">Transmembrane</keyword>
<evidence type="ECO:0000256" key="10">
    <source>
        <dbReference type="HAMAP-Rule" id="MF_02202"/>
    </source>
</evidence>
<feature type="transmembrane region" description="Helical" evidence="10">
    <location>
        <begin position="6"/>
        <end position="37"/>
    </location>
</feature>
<keyword evidence="9 10" id="KW-0131">Cell cycle</keyword>
<organism evidence="13 14">
    <name type="scientific">Thermochromatium tepidum ATCC 43061</name>
    <dbReference type="NCBI Taxonomy" id="316276"/>
    <lineage>
        <taxon>Bacteria</taxon>
        <taxon>Pseudomonadati</taxon>
        <taxon>Pseudomonadota</taxon>
        <taxon>Gammaproteobacteria</taxon>
        <taxon>Chromatiales</taxon>
        <taxon>Chromatiaceae</taxon>
        <taxon>Thermochromatium</taxon>
    </lineage>
</organism>
<keyword evidence="5 10" id="KW-0132">Cell division</keyword>
<comment type="subcellular location">
    <subcellularLocation>
        <location evidence="10">Cell inner membrane</location>
        <topology evidence="10">Multi-pass membrane protein</topology>
    </subcellularLocation>
    <subcellularLocation>
        <location evidence="1">Cell membrane</location>
        <topology evidence="1">Multi-pass membrane protein</topology>
    </subcellularLocation>
</comment>
<feature type="transmembrane region" description="Helical" evidence="10">
    <location>
        <begin position="128"/>
        <end position="151"/>
    </location>
</feature>
<comment type="subunit">
    <text evidence="10">The Tol-Pal system is composed of five core proteins: the inner membrane proteins TolA, TolQ and TolR, the periplasmic protein TolB and the outer membrane protein Pal. They form a network linking the inner and outer membranes and the peptidoglycan layer.</text>
</comment>
<feature type="domain" description="MotA/TolQ/ExbB proton channel" evidence="12">
    <location>
        <begin position="83"/>
        <end position="208"/>
    </location>
</feature>
<proteinExistence type="inferred from homology"/>
<evidence type="ECO:0000256" key="9">
    <source>
        <dbReference type="ARBA" id="ARBA00023306"/>
    </source>
</evidence>
<dbReference type="AlphaFoldDB" id="A0A6I6DWZ6"/>
<evidence type="ECO:0000256" key="3">
    <source>
        <dbReference type="ARBA" id="ARBA00022475"/>
    </source>
</evidence>
<dbReference type="NCBIfam" id="TIGR02796">
    <property type="entry name" value="tolQ"/>
    <property type="match status" value="1"/>
</dbReference>